<feature type="compositionally biased region" description="Basic and acidic residues" evidence="1">
    <location>
        <begin position="18"/>
        <end position="30"/>
    </location>
</feature>
<gene>
    <name evidence="2" type="ORF">FNH09_40855</name>
</gene>
<protein>
    <submittedName>
        <fullName evidence="2">Uncharacterized protein</fullName>
    </submittedName>
</protein>
<dbReference type="AlphaFoldDB" id="A0A5N8VPY0"/>
<dbReference type="EMBL" id="VJZD01000302">
    <property type="protein sequence ID" value="MPY37337.1"/>
    <property type="molecule type" value="Genomic_DNA"/>
</dbReference>
<organism evidence="2 3">
    <name type="scientific">Streptomyces adustus</name>
    <dbReference type="NCBI Taxonomy" id="1609272"/>
    <lineage>
        <taxon>Bacteria</taxon>
        <taxon>Bacillati</taxon>
        <taxon>Actinomycetota</taxon>
        <taxon>Actinomycetes</taxon>
        <taxon>Kitasatosporales</taxon>
        <taxon>Streptomycetaceae</taxon>
        <taxon>Streptomyces</taxon>
    </lineage>
</organism>
<evidence type="ECO:0000313" key="3">
    <source>
        <dbReference type="Proteomes" id="UP000325849"/>
    </source>
</evidence>
<feature type="region of interest" description="Disordered" evidence="1">
    <location>
        <begin position="48"/>
        <end position="71"/>
    </location>
</feature>
<proteinExistence type="predicted"/>
<evidence type="ECO:0000256" key="1">
    <source>
        <dbReference type="SAM" id="MobiDB-lite"/>
    </source>
</evidence>
<evidence type="ECO:0000313" key="2">
    <source>
        <dbReference type="EMBL" id="MPY37337.1"/>
    </source>
</evidence>
<reference evidence="2 3" key="1">
    <citation type="submission" date="2019-07" db="EMBL/GenBank/DDBJ databases">
        <title>New species of Amycolatopsis and Streptomyces.</title>
        <authorList>
            <person name="Duangmal K."/>
            <person name="Teo W.F.A."/>
            <person name="Lipun K."/>
        </authorList>
    </citation>
    <scope>NUCLEOTIDE SEQUENCE [LARGE SCALE GENOMIC DNA]</scope>
    <source>
        <strain evidence="2 3">NBRC 109810</strain>
    </source>
</reference>
<name>A0A5N8VPY0_9ACTN</name>
<accession>A0A5N8VPY0</accession>
<feature type="region of interest" description="Disordered" evidence="1">
    <location>
        <begin position="1"/>
        <end position="30"/>
    </location>
</feature>
<feature type="non-terminal residue" evidence="2">
    <location>
        <position position="71"/>
    </location>
</feature>
<comment type="caution">
    <text evidence="2">The sequence shown here is derived from an EMBL/GenBank/DDBJ whole genome shotgun (WGS) entry which is preliminary data.</text>
</comment>
<sequence length="71" mass="7606">MKSSRLSELIRRTVPAPIERDGATSPPRAHDVVAPRIGIPYVPLCGELPDLDPALPSPSRPTGSRPCPRSP</sequence>
<keyword evidence="3" id="KW-1185">Reference proteome</keyword>
<dbReference type="Proteomes" id="UP000325849">
    <property type="component" value="Unassembled WGS sequence"/>
</dbReference>